<dbReference type="Proteomes" id="UP000314294">
    <property type="component" value="Unassembled WGS sequence"/>
</dbReference>
<comment type="caution">
    <text evidence="1">The sequence shown here is derived from an EMBL/GenBank/DDBJ whole genome shotgun (WGS) entry which is preliminary data.</text>
</comment>
<dbReference type="AlphaFoldDB" id="A0A4Z2IXJ0"/>
<proteinExistence type="predicted"/>
<reference evidence="1 2" key="1">
    <citation type="submission" date="2019-03" db="EMBL/GenBank/DDBJ databases">
        <title>First draft genome of Liparis tanakae, snailfish: a comprehensive survey of snailfish specific genes.</title>
        <authorList>
            <person name="Kim W."/>
            <person name="Song I."/>
            <person name="Jeong J.-H."/>
            <person name="Kim D."/>
            <person name="Kim S."/>
            <person name="Ryu S."/>
            <person name="Song J.Y."/>
            <person name="Lee S.K."/>
        </authorList>
    </citation>
    <scope>NUCLEOTIDE SEQUENCE [LARGE SCALE GENOMIC DNA]</scope>
    <source>
        <tissue evidence="1">Muscle</tissue>
    </source>
</reference>
<protein>
    <submittedName>
        <fullName evidence="1">Uncharacterized protein</fullName>
    </submittedName>
</protein>
<evidence type="ECO:0000313" key="1">
    <source>
        <dbReference type="EMBL" id="TNN82002.1"/>
    </source>
</evidence>
<evidence type="ECO:0000313" key="2">
    <source>
        <dbReference type="Proteomes" id="UP000314294"/>
    </source>
</evidence>
<accession>A0A4Z2IXJ0</accession>
<keyword evidence="2" id="KW-1185">Reference proteome</keyword>
<name>A0A4Z2IXJ0_9TELE</name>
<dbReference type="EMBL" id="SRLO01000042">
    <property type="protein sequence ID" value="TNN82002.1"/>
    <property type="molecule type" value="Genomic_DNA"/>
</dbReference>
<gene>
    <name evidence="1" type="ORF">EYF80_007648</name>
</gene>
<organism evidence="1 2">
    <name type="scientific">Liparis tanakae</name>
    <name type="common">Tanaka's snailfish</name>
    <dbReference type="NCBI Taxonomy" id="230148"/>
    <lineage>
        <taxon>Eukaryota</taxon>
        <taxon>Metazoa</taxon>
        <taxon>Chordata</taxon>
        <taxon>Craniata</taxon>
        <taxon>Vertebrata</taxon>
        <taxon>Euteleostomi</taxon>
        <taxon>Actinopterygii</taxon>
        <taxon>Neopterygii</taxon>
        <taxon>Teleostei</taxon>
        <taxon>Neoteleostei</taxon>
        <taxon>Acanthomorphata</taxon>
        <taxon>Eupercaria</taxon>
        <taxon>Perciformes</taxon>
        <taxon>Cottioidei</taxon>
        <taxon>Cottales</taxon>
        <taxon>Liparidae</taxon>
        <taxon>Liparis</taxon>
    </lineage>
</organism>
<sequence>MSSRLSASGRGCATAKQSPIGWILRSMASWLDGFGLEKRRWTTAELSLSCCCLVGPKRKPSSETANRNWA</sequence>